<feature type="signal peptide" evidence="2">
    <location>
        <begin position="1"/>
        <end position="20"/>
    </location>
</feature>
<sequence>MKKLILAASVLALFPATANAQLLGSGGLGGGLGGTIGGTLGGTIDNTTRSVRGTVDGTMRGEGSTRGSQAVDARRGTVSAERSAGGSLTGSTSSLADLVVPPVSGMASANGTGSANGQGSANAQLIGTDSVTGAVMPAAQDTQGLALNAAGTATGTASGMIAAAPMPALPGLPALPVGGSAGGEGNGAAAGNGSASLANPLLAAAGSGAAAGQGVTSVAPGMPVMTPEGASLGEVREVVANGRGEVEQVVVKQGNVTRTLPAGMFSASGNALVAGNASGNAAADSAERSPAEGAEAE</sequence>
<feature type="region of interest" description="Disordered" evidence="1">
    <location>
        <begin position="278"/>
        <end position="297"/>
    </location>
</feature>
<evidence type="ECO:0000256" key="1">
    <source>
        <dbReference type="SAM" id="MobiDB-lite"/>
    </source>
</evidence>
<proteinExistence type="predicted"/>
<feature type="region of interest" description="Disordered" evidence="1">
    <location>
        <begin position="41"/>
        <end position="95"/>
    </location>
</feature>
<dbReference type="Proteomes" id="UP001216558">
    <property type="component" value="Unassembled WGS sequence"/>
</dbReference>
<name>A0ABT5JT67_9SPHN</name>
<protein>
    <recommendedName>
        <fullName evidence="5">PRC-barrel domain-containing protein</fullName>
    </recommendedName>
</protein>
<evidence type="ECO:0008006" key="5">
    <source>
        <dbReference type="Google" id="ProtNLM"/>
    </source>
</evidence>
<gene>
    <name evidence="3" type="ORF">OIK40_08870</name>
</gene>
<dbReference type="RefSeq" id="WP_273677915.1">
    <property type="nucleotide sequence ID" value="NZ_JAQQXQ010000006.1"/>
</dbReference>
<feature type="chain" id="PRO_5046196423" description="PRC-barrel domain-containing protein" evidence="2">
    <location>
        <begin position="21"/>
        <end position="297"/>
    </location>
</feature>
<dbReference type="EMBL" id="JAQQXQ010000006">
    <property type="protein sequence ID" value="MDC8754752.1"/>
    <property type="molecule type" value="Genomic_DNA"/>
</dbReference>
<keyword evidence="4" id="KW-1185">Reference proteome</keyword>
<accession>A0ABT5JT67</accession>
<reference evidence="3 4" key="1">
    <citation type="submission" date="2022-10" db="EMBL/GenBank/DDBJ databases">
        <title>Erythrobacter sp. sf7 Genome sequencing.</title>
        <authorList>
            <person name="Park S."/>
        </authorList>
    </citation>
    <scope>NUCLEOTIDE SEQUENCE [LARGE SCALE GENOMIC DNA]</scope>
    <source>
        <strain evidence="4">sf7</strain>
    </source>
</reference>
<comment type="caution">
    <text evidence="3">The sequence shown here is derived from an EMBL/GenBank/DDBJ whole genome shotgun (WGS) entry which is preliminary data.</text>
</comment>
<organism evidence="3 4">
    <name type="scientific">Erythrobacter fulvus</name>
    <dbReference type="NCBI Taxonomy" id="2987523"/>
    <lineage>
        <taxon>Bacteria</taxon>
        <taxon>Pseudomonadati</taxon>
        <taxon>Pseudomonadota</taxon>
        <taxon>Alphaproteobacteria</taxon>
        <taxon>Sphingomonadales</taxon>
        <taxon>Erythrobacteraceae</taxon>
        <taxon>Erythrobacter/Porphyrobacter group</taxon>
        <taxon>Erythrobacter</taxon>
    </lineage>
</organism>
<evidence type="ECO:0000256" key="2">
    <source>
        <dbReference type="SAM" id="SignalP"/>
    </source>
</evidence>
<feature type="compositionally biased region" description="Low complexity" evidence="1">
    <location>
        <begin position="83"/>
        <end position="95"/>
    </location>
</feature>
<evidence type="ECO:0000313" key="3">
    <source>
        <dbReference type="EMBL" id="MDC8754752.1"/>
    </source>
</evidence>
<keyword evidence="2" id="KW-0732">Signal</keyword>
<evidence type="ECO:0000313" key="4">
    <source>
        <dbReference type="Proteomes" id="UP001216558"/>
    </source>
</evidence>